<keyword evidence="1" id="KW-1133">Transmembrane helix</keyword>
<feature type="transmembrane region" description="Helical" evidence="1">
    <location>
        <begin position="6"/>
        <end position="22"/>
    </location>
</feature>
<accession>A0A6A8DJ75</accession>
<organism evidence="2 3">
    <name type="scientific">Aquibacillus halophilus</name>
    <dbReference type="NCBI Taxonomy" id="930132"/>
    <lineage>
        <taxon>Bacteria</taxon>
        <taxon>Bacillati</taxon>
        <taxon>Bacillota</taxon>
        <taxon>Bacilli</taxon>
        <taxon>Bacillales</taxon>
        <taxon>Bacillaceae</taxon>
        <taxon>Aquibacillus</taxon>
    </lineage>
</organism>
<dbReference type="RefSeq" id="WP_153737411.1">
    <property type="nucleotide sequence ID" value="NZ_WJNG01000011.1"/>
</dbReference>
<reference evidence="2" key="1">
    <citation type="submission" date="2019-11" db="EMBL/GenBank/DDBJ databases">
        <authorList>
            <person name="Li J."/>
        </authorList>
    </citation>
    <scope>NUCLEOTIDE SEQUENCE</scope>
    <source>
        <strain evidence="2">B6B</strain>
    </source>
</reference>
<keyword evidence="3" id="KW-1185">Reference proteome</keyword>
<comment type="caution">
    <text evidence="2">The sequence shown here is derived from an EMBL/GenBank/DDBJ whole genome shotgun (WGS) entry which is preliminary data.</text>
</comment>
<dbReference type="Proteomes" id="UP000799092">
    <property type="component" value="Unassembled WGS sequence"/>
</dbReference>
<proteinExistence type="predicted"/>
<evidence type="ECO:0000256" key="1">
    <source>
        <dbReference type="SAM" id="Phobius"/>
    </source>
</evidence>
<protein>
    <submittedName>
        <fullName evidence="2">Uncharacterized protein</fullName>
    </submittedName>
</protein>
<gene>
    <name evidence="2" type="ORF">GH741_14075</name>
</gene>
<sequence length="45" mass="5159">MVTSLIMLSATVFFAFLTLSVVEKMRTRKKKKTIFDLNQPQPTVV</sequence>
<dbReference type="AlphaFoldDB" id="A0A6A8DJ75"/>
<evidence type="ECO:0000313" key="3">
    <source>
        <dbReference type="Proteomes" id="UP000799092"/>
    </source>
</evidence>
<dbReference type="EMBL" id="WJNG01000011">
    <property type="protein sequence ID" value="MRH43801.1"/>
    <property type="molecule type" value="Genomic_DNA"/>
</dbReference>
<name>A0A6A8DJ75_9BACI</name>
<evidence type="ECO:0000313" key="2">
    <source>
        <dbReference type="EMBL" id="MRH43801.1"/>
    </source>
</evidence>
<keyword evidence="1" id="KW-0812">Transmembrane</keyword>
<keyword evidence="1" id="KW-0472">Membrane</keyword>